<gene>
    <name evidence="1" type="ORF">H0485_14845</name>
</gene>
<protein>
    <submittedName>
        <fullName evidence="1">Uncharacterized protein</fullName>
    </submittedName>
</protein>
<proteinExistence type="predicted"/>
<dbReference type="RefSeq" id="WP_226936739.1">
    <property type="nucleotide sequence ID" value="NZ_JACDXX010000014.1"/>
</dbReference>
<dbReference type="EMBL" id="JACDXX010000014">
    <property type="protein sequence ID" value="MCB5411268.1"/>
    <property type="molecule type" value="Genomic_DNA"/>
</dbReference>
<organism evidence="1 2">
    <name type="scientific">Pseudogemmobacter faecipullorum</name>
    <dbReference type="NCBI Taxonomy" id="2755041"/>
    <lineage>
        <taxon>Bacteria</taxon>
        <taxon>Pseudomonadati</taxon>
        <taxon>Pseudomonadota</taxon>
        <taxon>Alphaproteobacteria</taxon>
        <taxon>Rhodobacterales</taxon>
        <taxon>Paracoccaceae</taxon>
        <taxon>Pseudogemmobacter</taxon>
    </lineage>
</organism>
<evidence type="ECO:0000313" key="1">
    <source>
        <dbReference type="EMBL" id="MCB5411268.1"/>
    </source>
</evidence>
<reference evidence="1 2" key="1">
    <citation type="submission" date="2020-07" db="EMBL/GenBank/DDBJ databases">
        <title>Pseudogemmobacter sp. nov., isolated from poultry manure in Taiwan.</title>
        <authorList>
            <person name="Lin S.-Y."/>
            <person name="Tang Y.-S."/>
            <person name="Young C.-C."/>
        </authorList>
    </citation>
    <scope>NUCLEOTIDE SEQUENCE [LARGE SCALE GENOMIC DNA]</scope>
    <source>
        <strain evidence="1 2">CC-YST710</strain>
    </source>
</reference>
<keyword evidence="2" id="KW-1185">Reference proteome</keyword>
<name>A0ABS8CQ04_9RHOB</name>
<comment type="caution">
    <text evidence="1">The sequence shown here is derived from an EMBL/GenBank/DDBJ whole genome shotgun (WGS) entry which is preliminary data.</text>
</comment>
<evidence type="ECO:0000313" key="2">
    <source>
        <dbReference type="Proteomes" id="UP001198571"/>
    </source>
</evidence>
<sequence length="73" mass="7685">MAAAGWQQAMIGYENIIRLPVNHDPAGPAALLKQYLAGKVARFCVSQVTLAPADVPPAHPVVRGEALPGISRL</sequence>
<accession>A0ABS8CQ04</accession>
<dbReference type="Proteomes" id="UP001198571">
    <property type="component" value="Unassembled WGS sequence"/>
</dbReference>